<accession>X1GNW4</accession>
<sequence length="305" mass="34222">MFYHDYELGKSSMVLTKELFKLKPGESFIITADTETDPHVVDAIARAAFALDAKPMVIWTASGLGCGKVLDSFLPSKPLTAALKEADAWVELNNKWIFYSTIYDTAIKENKKLRYLNLVGMSPGMMTRLIGRVDYPVLKIFLKEITEMTKNAKHVHFTTPAGTDLEFEHLKTSEGKPDPHHPFMAEIGDASIPGAHMLAGQIGWVPDLDSINGLLVFDGTVDPPCRKLEEPIRLTIKNGTITKVEGGKQAVEYEIWLKSFNDPQMFRLASTFDLDICFLWDSIKYLTSFDNSNIYGCLLINPTFF</sequence>
<gene>
    <name evidence="2" type="ORF">S03H2_15000</name>
</gene>
<comment type="caution">
    <text evidence="2">The sequence shown here is derived from an EMBL/GenBank/DDBJ whole genome shotgun (WGS) entry which is preliminary data.</text>
</comment>
<name>X1GNW4_9ZZZZ</name>
<evidence type="ECO:0000313" key="2">
    <source>
        <dbReference type="EMBL" id="GAH46535.1"/>
    </source>
</evidence>
<dbReference type="EMBL" id="BARU01007613">
    <property type="protein sequence ID" value="GAH46535.1"/>
    <property type="molecule type" value="Genomic_DNA"/>
</dbReference>
<protein>
    <recommendedName>
        <fullName evidence="3">Leucyl aminopeptidase</fullName>
    </recommendedName>
</protein>
<dbReference type="SUPFAM" id="SSF144052">
    <property type="entry name" value="Thermophilic metalloprotease-like"/>
    <property type="match status" value="1"/>
</dbReference>
<evidence type="ECO:0000256" key="1">
    <source>
        <dbReference type="ARBA" id="ARBA00022723"/>
    </source>
</evidence>
<keyword evidence="1" id="KW-0479">Metal-binding</keyword>
<dbReference type="GO" id="GO:0046872">
    <property type="term" value="F:metal ion binding"/>
    <property type="evidence" value="ECO:0007669"/>
    <property type="project" value="UniProtKB-KW"/>
</dbReference>
<evidence type="ECO:0008006" key="3">
    <source>
        <dbReference type="Google" id="ProtNLM"/>
    </source>
</evidence>
<dbReference type="PANTHER" id="PTHR34448:SF1">
    <property type="entry name" value="BLL6088 PROTEIN"/>
    <property type="match status" value="1"/>
</dbReference>
<reference evidence="2" key="1">
    <citation type="journal article" date="2014" name="Front. Microbiol.">
        <title>High frequency of phylogenetically diverse reductive dehalogenase-homologous genes in deep subseafloor sedimentary metagenomes.</title>
        <authorList>
            <person name="Kawai M."/>
            <person name="Futagami T."/>
            <person name="Toyoda A."/>
            <person name="Takaki Y."/>
            <person name="Nishi S."/>
            <person name="Hori S."/>
            <person name="Arai W."/>
            <person name="Tsubouchi T."/>
            <person name="Morono Y."/>
            <person name="Uchiyama I."/>
            <person name="Ito T."/>
            <person name="Fujiyama A."/>
            <person name="Inagaki F."/>
            <person name="Takami H."/>
        </authorList>
    </citation>
    <scope>NUCLEOTIDE SEQUENCE</scope>
    <source>
        <strain evidence="2">Expedition CK06-06</strain>
    </source>
</reference>
<dbReference type="InterPro" id="IPR052170">
    <property type="entry name" value="M29_Exopeptidase"/>
</dbReference>
<dbReference type="PANTHER" id="PTHR34448">
    <property type="entry name" value="AMINOPEPTIDASE"/>
    <property type="match status" value="1"/>
</dbReference>
<dbReference type="AlphaFoldDB" id="X1GNW4"/>
<dbReference type="InterPro" id="IPR058739">
    <property type="entry name" value="NicX"/>
</dbReference>
<organism evidence="2">
    <name type="scientific">marine sediment metagenome</name>
    <dbReference type="NCBI Taxonomy" id="412755"/>
    <lineage>
        <taxon>unclassified sequences</taxon>
        <taxon>metagenomes</taxon>
        <taxon>ecological metagenomes</taxon>
    </lineage>
</organism>
<dbReference type="Pfam" id="PF26233">
    <property type="entry name" value="NicX"/>
    <property type="match status" value="1"/>
</dbReference>
<proteinExistence type="predicted"/>